<dbReference type="Proteomes" id="UP000093053">
    <property type="component" value="Chromosome"/>
</dbReference>
<gene>
    <name evidence="1" type="ORF">BBK82_10745</name>
</gene>
<organism evidence="1 2">
    <name type="scientific">Lentzea guizhouensis</name>
    <dbReference type="NCBI Taxonomy" id="1586287"/>
    <lineage>
        <taxon>Bacteria</taxon>
        <taxon>Bacillati</taxon>
        <taxon>Actinomycetota</taxon>
        <taxon>Actinomycetes</taxon>
        <taxon>Pseudonocardiales</taxon>
        <taxon>Pseudonocardiaceae</taxon>
        <taxon>Lentzea</taxon>
    </lineage>
</organism>
<sequence>MSRAFQGFRVDRDGVAEILQSPTLAAHIKALAEEVATGARSQGHRVTSDDLLPVDVLHDPAPDRVAYTVAVQHPAGMGMEAKHGILTRAAEALGLDVHGIDTRRDT</sequence>
<evidence type="ECO:0000313" key="2">
    <source>
        <dbReference type="Proteomes" id="UP000093053"/>
    </source>
</evidence>
<proteinExistence type="predicted"/>
<name>A0A1B2HFI4_9PSEU</name>
<protein>
    <submittedName>
        <fullName evidence="1">Uncharacterized protein</fullName>
    </submittedName>
</protein>
<keyword evidence="2" id="KW-1185">Reference proteome</keyword>
<evidence type="ECO:0000313" key="1">
    <source>
        <dbReference type="EMBL" id="ANZ36473.1"/>
    </source>
</evidence>
<dbReference type="KEGG" id="led:BBK82_10745"/>
<dbReference type="AlphaFoldDB" id="A0A1B2HFI4"/>
<dbReference type="OrthoDB" id="3634855at2"/>
<dbReference type="STRING" id="1586287.BBK82_10745"/>
<dbReference type="EMBL" id="CP016793">
    <property type="protein sequence ID" value="ANZ36473.1"/>
    <property type="molecule type" value="Genomic_DNA"/>
</dbReference>
<dbReference type="RefSeq" id="WP_065914876.1">
    <property type="nucleotide sequence ID" value="NZ_CP016793.1"/>
</dbReference>
<accession>A0A1B2HFI4</accession>
<reference evidence="1 2" key="1">
    <citation type="submission" date="2016-07" db="EMBL/GenBank/DDBJ databases">
        <title>Complete genome sequence of the Lentzea guizhouensis DHS C013.</title>
        <authorList>
            <person name="Cao C."/>
        </authorList>
    </citation>
    <scope>NUCLEOTIDE SEQUENCE [LARGE SCALE GENOMIC DNA]</scope>
    <source>
        <strain evidence="1 2">DHS C013</strain>
    </source>
</reference>